<name>A0A0C5WHS3_9FLAO</name>
<dbReference type="EMBL" id="CP007202">
    <property type="protein sequence ID" value="AJR04709.1"/>
    <property type="molecule type" value="Genomic_DNA"/>
</dbReference>
<dbReference type="KEGG" id="sze:AW14_00955"/>
<dbReference type="Pfam" id="PF13181">
    <property type="entry name" value="TPR_8"/>
    <property type="match status" value="2"/>
</dbReference>
<dbReference type="PROSITE" id="PS50005">
    <property type="entry name" value="TPR"/>
    <property type="match status" value="1"/>
</dbReference>
<keyword evidence="1" id="KW-0802">TPR repeat</keyword>
<reference evidence="2 3" key="1">
    <citation type="submission" date="2014-02" db="EMBL/GenBank/DDBJ databases">
        <authorList>
            <person name="Young C.-C."/>
            <person name="Hameed A."/>
            <person name="Huang H.-C."/>
            <person name="Shahina M."/>
        </authorList>
    </citation>
    <scope>NUCLEOTIDE SEQUENCE [LARGE SCALE GENOMIC DNA]</scope>
    <source>
        <strain evidence="2 3">CC-SAMT-1</strain>
    </source>
</reference>
<evidence type="ECO:0000313" key="2">
    <source>
        <dbReference type="EMBL" id="AJR04709.1"/>
    </source>
</evidence>
<feature type="repeat" description="TPR" evidence="1">
    <location>
        <begin position="50"/>
        <end position="83"/>
    </location>
</feature>
<dbReference type="HOGENOM" id="CLU_088596_1_0_10"/>
<keyword evidence="3" id="KW-1185">Reference proteome</keyword>
<protein>
    <submittedName>
        <fullName evidence="2">Uncharacterized protein</fullName>
    </submittedName>
</protein>
<proteinExistence type="predicted"/>
<dbReference type="InterPro" id="IPR011990">
    <property type="entry name" value="TPR-like_helical_dom_sf"/>
</dbReference>
<evidence type="ECO:0000313" key="3">
    <source>
        <dbReference type="Proteomes" id="UP000032229"/>
    </source>
</evidence>
<dbReference type="InterPro" id="IPR019734">
    <property type="entry name" value="TPR_rpt"/>
</dbReference>
<evidence type="ECO:0000256" key="1">
    <source>
        <dbReference type="PROSITE-ProRule" id="PRU00339"/>
    </source>
</evidence>
<accession>A0A0C5WHS3</accession>
<dbReference type="Gene3D" id="1.25.40.10">
    <property type="entry name" value="Tetratricopeptide repeat domain"/>
    <property type="match status" value="1"/>
</dbReference>
<dbReference type="AlphaFoldDB" id="A0A0C5WHS3"/>
<dbReference type="SUPFAM" id="SSF48452">
    <property type="entry name" value="TPR-like"/>
    <property type="match status" value="1"/>
</dbReference>
<dbReference type="Proteomes" id="UP000032229">
    <property type="component" value="Chromosome"/>
</dbReference>
<gene>
    <name evidence="2" type="ORF">AW14_00955</name>
</gene>
<organism evidence="2 3">
    <name type="scientific">Siansivirga zeaxanthinifaciens CC-SAMT-1</name>
    <dbReference type="NCBI Taxonomy" id="1454006"/>
    <lineage>
        <taxon>Bacteria</taxon>
        <taxon>Pseudomonadati</taxon>
        <taxon>Bacteroidota</taxon>
        <taxon>Flavobacteriia</taxon>
        <taxon>Flavobacteriales</taxon>
        <taxon>Flavobacteriaceae</taxon>
        <taxon>Siansivirga</taxon>
    </lineage>
</organism>
<sequence>MPGIGAALYLILQVFSKRDANKIQEGLVAIVNPTKKINDLEKRLQFSDTYQNRVDLADAYLANKNYQKAIEQYLEALKDKAQNKYYVVNKLVEAYYYTQDYNEVIKHATSIKDEHDFKKSRAQFILGLAQDKLGDFEAAENNLRQINIRYSFYEERLVLAKFLITHNKIQDAKEILEDVVLESQNMTQTNKRLYRATVQEANKVLADIQ</sequence>